<dbReference type="EMBL" id="FWFG01000068">
    <property type="protein sequence ID" value="SLM92491.1"/>
    <property type="molecule type" value="Genomic_DNA"/>
</dbReference>
<keyword evidence="1" id="KW-0812">Transmembrane</keyword>
<gene>
    <name evidence="2" type="ORF">FM110_08380</name>
</gene>
<dbReference type="Proteomes" id="UP000195981">
    <property type="component" value="Unassembled WGS sequence"/>
</dbReference>
<feature type="transmembrane region" description="Helical" evidence="1">
    <location>
        <begin position="107"/>
        <end position="126"/>
    </location>
</feature>
<keyword evidence="1" id="KW-1133">Transmembrane helix</keyword>
<evidence type="ECO:0000256" key="1">
    <source>
        <dbReference type="SAM" id="Phobius"/>
    </source>
</evidence>
<dbReference type="AlphaFoldDB" id="A0A1X6X3M7"/>
<keyword evidence="1" id="KW-0472">Membrane</keyword>
<evidence type="ECO:0000313" key="2">
    <source>
        <dbReference type="EMBL" id="SLM92491.1"/>
    </source>
</evidence>
<organism evidence="2 3">
    <name type="scientific">Brachybacterium nesterenkovii</name>
    <dbReference type="NCBI Taxonomy" id="47847"/>
    <lineage>
        <taxon>Bacteria</taxon>
        <taxon>Bacillati</taxon>
        <taxon>Actinomycetota</taxon>
        <taxon>Actinomycetes</taxon>
        <taxon>Micrococcales</taxon>
        <taxon>Dermabacteraceae</taxon>
        <taxon>Brachybacterium</taxon>
    </lineage>
</organism>
<protein>
    <recommendedName>
        <fullName evidence="4">Integral membrane protein</fullName>
    </recommendedName>
</protein>
<dbReference type="RefSeq" id="WP_087104309.1">
    <property type="nucleotide sequence ID" value="NZ_FWFG01000068.1"/>
</dbReference>
<keyword evidence="3" id="KW-1185">Reference proteome</keyword>
<feature type="transmembrane region" description="Helical" evidence="1">
    <location>
        <begin position="76"/>
        <end position="101"/>
    </location>
</feature>
<evidence type="ECO:0000313" key="3">
    <source>
        <dbReference type="Proteomes" id="UP000195981"/>
    </source>
</evidence>
<proteinExistence type="predicted"/>
<feature type="transmembrane region" description="Helical" evidence="1">
    <location>
        <begin position="47"/>
        <end position="69"/>
    </location>
</feature>
<reference evidence="2 3" key="1">
    <citation type="submission" date="2017-02" db="EMBL/GenBank/DDBJ databases">
        <authorList>
            <person name="Peterson S.W."/>
        </authorList>
    </citation>
    <scope>NUCLEOTIDE SEQUENCE [LARGE SCALE GENOMIC DNA]</scope>
    <source>
        <strain evidence="2 3">CIP104813</strain>
    </source>
</reference>
<dbReference type="OrthoDB" id="3732992at2"/>
<name>A0A1X6X3M7_9MICO</name>
<evidence type="ECO:0008006" key="4">
    <source>
        <dbReference type="Google" id="ProtNLM"/>
    </source>
</evidence>
<accession>A0A1X6X3M7</accession>
<sequence length="133" mass="13890">MTANHRALVTLAILQGLSTLVGAVQLLLVPQWYAPMMDGTPFAGRAALAALLLGVITGGTQWAAALLGLRRSRWALLAHAVAGATMCCFIGGECLVLAMFIWPHALWGGLGLLQLLLVLIALGVLAPQEPARA</sequence>